<name>A0A2P2KR65_RHIMU</name>
<dbReference type="EMBL" id="GGEC01027716">
    <property type="protein sequence ID" value="MBX08200.1"/>
    <property type="molecule type" value="Transcribed_RNA"/>
</dbReference>
<sequence length="28" mass="3122">MQGQRSSPKSDTSCAVMTLNIKTTNFQF</sequence>
<proteinExistence type="predicted"/>
<evidence type="ECO:0000313" key="1">
    <source>
        <dbReference type="EMBL" id="MBX08200.1"/>
    </source>
</evidence>
<protein>
    <submittedName>
        <fullName evidence="1">Uncharacterized protein</fullName>
    </submittedName>
</protein>
<accession>A0A2P2KR65</accession>
<organism evidence="1">
    <name type="scientific">Rhizophora mucronata</name>
    <name type="common">Asiatic mangrove</name>
    <dbReference type="NCBI Taxonomy" id="61149"/>
    <lineage>
        <taxon>Eukaryota</taxon>
        <taxon>Viridiplantae</taxon>
        <taxon>Streptophyta</taxon>
        <taxon>Embryophyta</taxon>
        <taxon>Tracheophyta</taxon>
        <taxon>Spermatophyta</taxon>
        <taxon>Magnoliopsida</taxon>
        <taxon>eudicotyledons</taxon>
        <taxon>Gunneridae</taxon>
        <taxon>Pentapetalae</taxon>
        <taxon>rosids</taxon>
        <taxon>fabids</taxon>
        <taxon>Malpighiales</taxon>
        <taxon>Rhizophoraceae</taxon>
        <taxon>Rhizophora</taxon>
    </lineage>
</organism>
<dbReference type="AlphaFoldDB" id="A0A2P2KR65"/>
<reference evidence="1" key="1">
    <citation type="submission" date="2018-02" db="EMBL/GenBank/DDBJ databases">
        <title>Rhizophora mucronata_Transcriptome.</title>
        <authorList>
            <person name="Meera S.P."/>
            <person name="Sreeshan A."/>
            <person name="Augustine A."/>
        </authorList>
    </citation>
    <scope>NUCLEOTIDE SEQUENCE</scope>
    <source>
        <tissue evidence="1">Leaf</tissue>
    </source>
</reference>